<reference evidence="2 3" key="1">
    <citation type="submission" date="2015-01" db="EMBL/GenBank/DDBJ databases">
        <title>Genome of allotetraploid Gossypium barbadense reveals genomic plasticity and fiber elongation in cotton evolution.</title>
        <authorList>
            <person name="Chen X."/>
            <person name="Liu X."/>
            <person name="Zhao B."/>
            <person name="Zheng H."/>
            <person name="Hu Y."/>
            <person name="Lu G."/>
            <person name="Yang C."/>
            <person name="Chen J."/>
            <person name="Shan C."/>
            <person name="Zhang L."/>
            <person name="Zhou Y."/>
            <person name="Wang L."/>
            <person name="Guo W."/>
            <person name="Bai Y."/>
            <person name="Ruan J."/>
            <person name="Shangguan X."/>
            <person name="Mao Y."/>
            <person name="Jiang J."/>
            <person name="Zhu Y."/>
            <person name="Lei J."/>
            <person name="Kang H."/>
            <person name="Chen S."/>
            <person name="He X."/>
            <person name="Wang R."/>
            <person name="Wang Y."/>
            <person name="Chen J."/>
            <person name="Wang L."/>
            <person name="Yu S."/>
            <person name="Wang B."/>
            <person name="Wei J."/>
            <person name="Song S."/>
            <person name="Lu X."/>
            <person name="Gao Z."/>
            <person name="Gu W."/>
            <person name="Deng X."/>
            <person name="Ma D."/>
            <person name="Wang S."/>
            <person name="Liang W."/>
            <person name="Fang L."/>
            <person name="Cai C."/>
            <person name="Zhu X."/>
            <person name="Zhou B."/>
            <person name="Zhang Y."/>
            <person name="Chen Z."/>
            <person name="Xu S."/>
            <person name="Zhu R."/>
            <person name="Wang S."/>
            <person name="Zhang T."/>
            <person name="Zhao G."/>
        </authorList>
    </citation>
    <scope>NUCLEOTIDE SEQUENCE [LARGE SCALE GENOMIC DNA]</scope>
    <source>
        <strain evidence="3">cv. Xinhai21</strain>
        <tissue evidence="2">Leaf</tissue>
    </source>
</reference>
<dbReference type="AlphaFoldDB" id="A0A2P5XZV0"/>
<evidence type="ECO:0000313" key="2">
    <source>
        <dbReference type="EMBL" id="PPS08816.1"/>
    </source>
</evidence>
<protein>
    <submittedName>
        <fullName evidence="2">Uncharacterized protein</fullName>
    </submittedName>
</protein>
<accession>A0A2P5XZV0</accession>
<gene>
    <name evidence="2" type="ORF">GOBAR_AA11830</name>
</gene>
<evidence type="ECO:0000313" key="3">
    <source>
        <dbReference type="Proteomes" id="UP000239757"/>
    </source>
</evidence>
<feature type="region of interest" description="Disordered" evidence="1">
    <location>
        <begin position="62"/>
        <end position="125"/>
    </location>
</feature>
<feature type="compositionally biased region" description="Basic and acidic residues" evidence="1">
    <location>
        <begin position="62"/>
        <end position="87"/>
    </location>
</feature>
<dbReference type="EMBL" id="KZ663951">
    <property type="protein sequence ID" value="PPS08816.1"/>
    <property type="molecule type" value="Genomic_DNA"/>
</dbReference>
<dbReference type="Proteomes" id="UP000239757">
    <property type="component" value="Unassembled WGS sequence"/>
</dbReference>
<feature type="compositionally biased region" description="Basic and acidic residues" evidence="1">
    <location>
        <begin position="95"/>
        <end position="123"/>
    </location>
</feature>
<evidence type="ECO:0000256" key="1">
    <source>
        <dbReference type="SAM" id="MobiDB-lite"/>
    </source>
</evidence>
<sequence length="206" mass="23398">MDKRPESDTTIITEEINELLERLKFSKDEAVQVISTNGDKNIQGFESWAVGKIMAIEAPNREAMYRPDASTYHDSKPREGLEKKEVEMVTSNARANKEKDKSQTNSREESEQHGNKVKEKVCEEESMSTSPLERIVYKTMRDGMGRMEGRLVVSSEGKSGGLALLWREGMKVSVQNYYKHLIDSLVSVDDGEMFRFTGFYGQIDPS</sequence>
<organism evidence="2 3">
    <name type="scientific">Gossypium barbadense</name>
    <name type="common">Sea Island cotton</name>
    <name type="synonym">Hibiscus barbadensis</name>
    <dbReference type="NCBI Taxonomy" id="3634"/>
    <lineage>
        <taxon>Eukaryota</taxon>
        <taxon>Viridiplantae</taxon>
        <taxon>Streptophyta</taxon>
        <taxon>Embryophyta</taxon>
        <taxon>Tracheophyta</taxon>
        <taxon>Spermatophyta</taxon>
        <taxon>Magnoliopsida</taxon>
        <taxon>eudicotyledons</taxon>
        <taxon>Gunneridae</taxon>
        <taxon>Pentapetalae</taxon>
        <taxon>rosids</taxon>
        <taxon>malvids</taxon>
        <taxon>Malvales</taxon>
        <taxon>Malvaceae</taxon>
        <taxon>Malvoideae</taxon>
        <taxon>Gossypium</taxon>
    </lineage>
</organism>
<proteinExistence type="predicted"/>
<name>A0A2P5XZV0_GOSBA</name>
<dbReference type="OrthoDB" id="996232at2759"/>